<dbReference type="GO" id="GO:0008270">
    <property type="term" value="F:zinc ion binding"/>
    <property type="evidence" value="ECO:0007669"/>
    <property type="project" value="InterPro"/>
</dbReference>
<evidence type="ECO:0000313" key="10">
    <source>
        <dbReference type="EMBL" id="RSH76563.1"/>
    </source>
</evidence>
<comment type="caution">
    <text evidence="10">The sequence shown here is derived from an EMBL/GenBank/DDBJ whole genome shotgun (WGS) entry which is preliminary data.</text>
</comment>
<name>A0A427XCS4_9TREE</name>
<keyword evidence="5" id="KW-0238">DNA-binding</keyword>
<dbReference type="GO" id="GO:0005634">
    <property type="term" value="C:nucleus"/>
    <property type="evidence" value="ECO:0007669"/>
    <property type="project" value="UniProtKB-SubCell"/>
</dbReference>
<evidence type="ECO:0000256" key="6">
    <source>
        <dbReference type="ARBA" id="ARBA00023163"/>
    </source>
</evidence>
<evidence type="ECO:0000256" key="1">
    <source>
        <dbReference type="ARBA" id="ARBA00004123"/>
    </source>
</evidence>
<dbReference type="SMART" id="SM00906">
    <property type="entry name" value="Fungal_trans"/>
    <property type="match status" value="1"/>
</dbReference>
<dbReference type="GO" id="GO:0000981">
    <property type="term" value="F:DNA-binding transcription factor activity, RNA polymerase II-specific"/>
    <property type="evidence" value="ECO:0007669"/>
    <property type="project" value="TreeGrafter"/>
</dbReference>
<dbReference type="EMBL" id="RSCE01000024">
    <property type="protein sequence ID" value="RSH76563.1"/>
    <property type="molecule type" value="Genomic_DNA"/>
</dbReference>
<evidence type="ECO:0000256" key="7">
    <source>
        <dbReference type="ARBA" id="ARBA00023242"/>
    </source>
</evidence>
<comment type="subcellular location">
    <subcellularLocation>
        <location evidence="1">Nucleus</location>
    </subcellularLocation>
</comment>
<dbReference type="CDD" id="cd12148">
    <property type="entry name" value="fungal_TF_MHR"/>
    <property type="match status" value="1"/>
</dbReference>
<evidence type="ECO:0000256" key="4">
    <source>
        <dbReference type="ARBA" id="ARBA00023015"/>
    </source>
</evidence>
<dbReference type="GO" id="GO:0045944">
    <property type="term" value="P:positive regulation of transcription by RNA polymerase II"/>
    <property type="evidence" value="ECO:0007669"/>
    <property type="project" value="TreeGrafter"/>
</dbReference>
<evidence type="ECO:0000259" key="9">
    <source>
        <dbReference type="SMART" id="SM00906"/>
    </source>
</evidence>
<keyword evidence="7" id="KW-0539">Nucleus</keyword>
<keyword evidence="11" id="KW-1185">Reference proteome</keyword>
<reference evidence="10 11" key="1">
    <citation type="submission" date="2018-11" db="EMBL/GenBank/DDBJ databases">
        <title>Genome sequence of Apiotrichum porosum DSM 27194.</title>
        <authorList>
            <person name="Aliyu H."/>
            <person name="Gorte O."/>
            <person name="Ochsenreither K."/>
        </authorList>
    </citation>
    <scope>NUCLEOTIDE SEQUENCE [LARGE SCALE GENOMIC DNA]</scope>
    <source>
        <strain evidence="10 11">DSM 27194</strain>
    </source>
</reference>
<evidence type="ECO:0000313" key="11">
    <source>
        <dbReference type="Proteomes" id="UP000279236"/>
    </source>
</evidence>
<keyword evidence="4" id="KW-0805">Transcription regulation</keyword>
<proteinExistence type="predicted"/>
<accession>A0A427XCS4</accession>
<dbReference type="AlphaFoldDB" id="A0A427XCS4"/>
<organism evidence="10 11">
    <name type="scientific">Apiotrichum porosum</name>
    <dbReference type="NCBI Taxonomy" id="105984"/>
    <lineage>
        <taxon>Eukaryota</taxon>
        <taxon>Fungi</taxon>
        <taxon>Dikarya</taxon>
        <taxon>Basidiomycota</taxon>
        <taxon>Agaricomycotina</taxon>
        <taxon>Tremellomycetes</taxon>
        <taxon>Trichosporonales</taxon>
        <taxon>Trichosporonaceae</taxon>
        <taxon>Apiotrichum</taxon>
    </lineage>
</organism>
<dbReference type="GO" id="GO:0043565">
    <property type="term" value="F:sequence-specific DNA binding"/>
    <property type="evidence" value="ECO:0007669"/>
    <property type="project" value="TreeGrafter"/>
</dbReference>
<evidence type="ECO:0000256" key="5">
    <source>
        <dbReference type="ARBA" id="ARBA00023125"/>
    </source>
</evidence>
<dbReference type="Pfam" id="PF04082">
    <property type="entry name" value="Fungal_trans"/>
    <property type="match status" value="1"/>
</dbReference>
<dbReference type="PANTHER" id="PTHR47782">
    <property type="entry name" value="ZN(II)2CYS6 TRANSCRIPTION FACTOR (EUROFUNG)-RELATED"/>
    <property type="match status" value="1"/>
</dbReference>
<feature type="domain" description="Xylanolytic transcriptional activator regulatory" evidence="9">
    <location>
        <begin position="211"/>
        <end position="282"/>
    </location>
</feature>
<dbReference type="PANTHER" id="PTHR47782:SF12">
    <property type="entry name" value="ZN(II)2CYS6 TRANSCRIPTION FACTOR (EUROFUNG)"/>
    <property type="match status" value="1"/>
</dbReference>
<feature type="region of interest" description="Disordered" evidence="8">
    <location>
        <begin position="1"/>
        <end position="28"/>
    </location>
</feature>
<gene>
    <name evidence="10" type="ORF">EHS24_005552</name>
</gene>
<dbReference type="OrthoDB" id="3364175at2759"/>
<protein>
    <recommendedName>
        <fullName evidence="9">Xylanolytic transcriptional activator regulatory domain-containing protein</fullName>
    </recommendedName>
</protein>
<evidence type="ECO:0000256" key="2">
    <source>
        <dbReference type="ARBA" id="ARBA00022723"/>
    </source>
</evidence>
<dbReference type="InterPro" id="IPR052202">
    <property type="entry name" value="Yeast_MetPath_Reg"/>
</dbReference>
<evidence type="ECO:0000256" key="8">
    <source>
        <dbReference type="SAM" id="MobiDB-lite"/>
    </source>
</evidence>
<dbReference type="GeneID" id="39590095"/>
<dbReference type="STRING" id="105984.A0A427XCS4"/>
<keyword evidence="2" id="KW-0479">Metal-binding</keyword>
<sequence>MGQSPSLVTSEAVAEAPPPPSLHTVPPRLAARPAVGGYGPSLAERIVCQVLTTDMGLSLRGAIGQQLGASGDDPEDALSSNAITAWPPKSLAVKLVDLFFEYHIAFYPIYNQDEVAKDMDELYGVTHPGVPTPSTFTVPDYRIFRLFLILALGCNLLETERGTPRTDTATSLCRYALEHFPAVFRVSDLACIAGLVTFTQYCILDFGRTSPYHVVGVVARFAMELGLHRDDSSLPLAEQDARRRVFYTVYNLDRVVAVSLTKQVTIPDSVITAQLPTACATRLQSYLDPAEWFAHAMAMRRLSGIILDEVYLAPRLGDLEERELTLARIHNLVDDWYDGIPRDAAGECVPLFELYYNVLLTNLHRPSPLCTSTQALRMVSLRRTAYRTIELYRAVRAQRGLAENYVHLANIVTVAVTVVYTLLEADGNPRNLALRAWRREAFAQVDVCEQLLANFCINWPGVSRFCSAFNVLANEVRGKLGGQPAPPPAVWPLVAPQQTQVSGFSDTGTSPQFSDQGQWDAWAAPALLTEADMQMALSGIGVDALLASVGLNVFAEVE</sequence>
<dbReference type="InterPro" id="IPR007219">
    <property type="entry name" value="XnlR_reg_dom"/>
</dbReference>
<dbReference type="Proteomes" id="UP000279236">
    <property type="component" value="Unassembled WGS sequence"/>
</dbReference>
<dbReference type="GO" id="GO:0006351">
    <property type="term" value="P:DNA-templated transcription"/>
    <property type="evidence" value="ECO:0007669"/>
    <property type="project" value="InterPro"/>
</dbReference>
<keyword evidence="3" id="KW-0862">Zinc</keyword>
<keyword evidence="6" id="KW-0804">Transcription</keyword>
<evidence type="ECO:0000256" key="3">
    <source>
        <dbReference type="ARBA" id="ARBA00022833"/>
    </source>
</evidence>
<dbReference type="RefSeq" id="XP_028471710.1">
    <property type="nucleotide sequence ID" value="XM_028621075.1"/>
</dbReference>